<reference evidence="3 4" key="1">
    <citation type="submission" date="2018-06" db="EMBL/GenBank/DDBJ databases">
        <title>The draft genome sequence of Crocinitomix sp. SM1701.</title>
        <authorList>
            <person name="Zhang X."/>
        </authorList>
    </citation>
    <scope>NUCLEOTIDE SEQUENCE [LARGE SCALE GENOMIC DNA]</scope>
    <source>
        <strain evidence="3 4">SM1701</strain>
    </source>
</reference>
<dbReference type="OrthoDB" id="607469at2"/>
<dbReference type="PROSITE" id="PS50093">
    <property type="entry name" value="PKD"/>
    <property type="match status" value="1"/>
</dbReference>
<evidence type="ECO:0000259" key="2">
    <source>
        <dbReference type="PROSITE" id="PS50093"/>
    </source>
</evidence>
<evidence type="ECO:0000313" key="4">
    <source>
        <dbReference type="Proteomes" id="UP000249248"/>
    </source>
</evidence>
<dbReference type="Gene3D" id="2.60.40.10">
    <property type="entry name" value="Immunoglobulins"/>
    <property type="match status" value="2"/>
</dbReference>
<keyword evidence="4" id="KW-1185">Reference proteome</keyword>
<dbReference type="EMBL" id="QKSB01000010">
    <property type="protein sequence ID" value="PZE16239.1"/>
    <property type="molecule type" value="Genomic_DNA"/>
</dbReference>
<evidence type="ECO:0000313" key="3">
    <source>
        <dbReference type="EMBL" id="PZE16239.1"/>
    </source>
</evidence>
<name>A0A2W1MVW1_9FLAO</name>
<protein>
    <recommendedName>
        <fullName evidence="2">PKD domain-containing protein</fullName>
    </recommendedName>
</protein>
<dbReference type="Gene3D" id="2.60.120.260">
    <property type="entry name" value="Galactose-binding domain-like"/>
    <property type="match status" value="1"/>
</dbReference>
<keyword evidence="1" id="KW-0732">Signal</keyword>
<dbReference type="InterPro" id="IPR025667">
    <property type="entry name" value="SprB_repeat"/>
</dbReference>
<sequence length="2065" mass="219581">MNNLKRLNFYLIFILISVGATSHAQNVAAYADNTFLSCGGGVVKLSAVGNTSSTIFGDNFNTSSLTAGWTTGPAAQFNNPCGTSLDGTTYLWMGSSTSAPRTLTTSNLDVSCGGNVCFDFKFMCEYCGDQSPCEGADFYNEGVSLQYSTNGTTWIDIAYFAPNGNLLTNYPGIGATAPIAFGATNFTTWDNYCFPIPIGAVGNNTKFRLFQWGSSGNNYDHWGIDNFYVNATPCSPYYYDWLHIPGSPDAASVSTYITQTTTFVVNYTDGVTTFTDQVTVVVDNLEFDTIIVNPASCYGLSDASIQANMLNGQAPYSFILNGPIQATNSTGNFNNLQAGLYVLEVTDALGCTVIANVVLPEGPSCCTVTSNGTDPTCDGYTDGAIVANASGGIPSYAYQWYTAANTPINGQTYQSIGGLSAGTYYVEIQDISGCINRDTITISAPLPLTGNLITNQISCFGSCNGAIQLQNPAGGTPPYQYSLNGNNFSGINTFPNLCEGNYTFTIKDNKNCTLQLLDTIIEPEKLVLFDTLIKKEICGGGDGEIYVSAEGGSPIYTYTLGANTNTNGIFTNLSAGSQQITVTDINGCTTNIDVTLLNIPPPNPVIDYQQDVACAGGINGAVTIVVTITTGTSPFTFNLNNTGPSPTNTFNVNAGAHSVVVNDANNCTGTIMFNIGQPSPLSFTTSHTDINCNGVCDGTVTVNASGATPPYQYSSDGGLSFQNSPTLTGLCAGNTDVRVIDANGCLANSTINIGGQTAISSSYTKVDPTCHNGCDGSISFGLTSGGNPNYLYSVDDGTNYFSSPFFVNQCAGTYNLKVKDANNCVYAMNGIVLNNPLEIGFNTISNTGSNCNFSNGGFEVQAINGTAGYIYSIDNFTNTQNNGNFSGLNAGIYTVIVQDASGCEDTILKSVSDLEISTTLDSTHNVTCFGGQDGAVFVEVTIALPPISFTLDSIYFQTNGAFDAATNPNVHIPAGTHYVIIHDSGNCSDFYEFTITEPDSITYNINTVNTTCLNSNDGQISFSNILGGNAGPYSYSIDSGLTYHNTNTFIGLAAGIYNTRVQDSKGCYADMQITISEPSAITTTINPTNLICHGDQTGSMIFVAQGDNGPYNFDIGASSNTTGIFIGLNAGLYNIKITDANGCTLDTVHTLNQPDTITAVWNTTDNACFGNCDGEILVTALGGTLPYLYSANNGVNQQASNLLTNLCNGIHNIQIEDFKHCVYNVNQTITSPTQLIMSTTKTAATCGVNNGSITATLSGGTLPYNYYISNDNGLTFSGPSTNNQYNNLSPGSYLIKVVDNNFCSIQKNIVVSATNPPTIDFVNTVDILCFGNANGSITINSAMGTGMHEYSMDGINYQTSNTFTGIAAGTYSAYVRDANLCVSQSTATINEPAILNSTISKSDLICNNDFSGSINVVPNGGKQPYTYSIDNGISYQSAGTYTYLDANNYTVIVIDANNCSDTNLITITEPLAITTPNFTSSNTSCYGFCDGSIDLGPSGGTGTLTYQWTGNIANPNSAIANNVCAGTYNAIITDANGCSLDVFNIILTEPPAILISSVVPTNIDCYKNCTGEILVNAPNAVNYEIIQAGNSTISPSNTFSNLCIGNYDIIVTDVFGCTDSSNTTITQPDSLYGTVPNDWENVCFGSSLNISAGFTYGGTGPFTFNWVDNYANTYPATNVFTQVATQNNTFTFDITDANGCTAGPYSFNMTVTDPLTSSITSNVVHICPGGTALITAKGINGQLIDFGDTLDYAYSWNTGNPNDTLSTLTVSPNDTTTYTVSITDYCNTTDISSVTINVYPDPTPKIVGGDTICAGEPISLSNGNYLTGSSCNWKFSNGYQSNSCSPTINFTEPGCYDVTLSVSNPNVGGPTCYATVTQADIICINPLPIAKFTFAPEKPIVTDGKIDFMNQSIGADYYNWRFGGYETTQDSSPLFQFSFDQQTIVNTCLEVATKFGCKDVFCKTILIQDNMLFYVPNSFTPDYESRDNNIFKAEFTAGFDPYEFEMLIFNRWGEIVFQSRDVAEGWDGNYGTTPAIQAVYVWKINYLDTFDGTHKTATGHVTLLR</sequence>
<gene>
    <name evidence="3" type="ORF">DNU06_14010</name>
</gene>
<dbReference type="Pfam" id="PF13573">
    <property type="entry name" value="SprB"/>
    <property type="match status" value="10"/>
</dbReference>
<organism evidence="3 4">
    <name type="scientific">Putridiphycobacter roseus</name>
    <dbReference type="NCBI Taxonomy" id="2219161"/>
    <lineage>
        <taxon>Bacteria</taxon>
        <taxon>Pseudomonadati</taxon>
        <taxon>Bacteroidota</taxon>
        <taxon>Flavobacteriia</taxon>
        <taxon>Flavobacteriales</taxon>
        <taxon>Crocinitomicaceae</taxon>
        <taxon>Putridiphycobacter</taxon>
    </lineage>
</organism>
<dbReference type="SUPFAM" id="SSF49299">
    <property type="entry name" value="PKD domain"/>
    <property type="match status" value="1"/>
</dbReference>
<dbReference type="InterPro" id="IPR000601">
    <property type="entry name" value="PKD_dom"/>
</dbReference>
<comment type="caution">
    <text evidence="3">The sequence shown here is derived from an EMBL/GenBank/DDBJ whole genome shotgun (WGS) entry which is preliminary data.</text>
</comment>
<feature type="domain" description="PKD" evidence="2">
    <location>
        <begin position="1833"/>
        <end position="1864"/>
    </location>
</feature>
<dbReference type="Proteomes" id="UP000249248">
    <property type="component" value="Unassembled WGS sequence"/>
</dbReference>
<dbReference type="InterPro" id="IPR049419">
    <property type="entry name" value="Reelin_subrepeat-B"/>
</dbReference>
<evidence type="ECO:0000256" key="1">
    <source>
        <dbReference type="SAM" id="SignalP"/>
    </source>
</evidence>
<dbReference type="RefSeq" id="WP_111064125.1">
    <property type="nucleotide sequence ID" value="NZ_JBHUCU010000037.1"/>
</dbReference>
<feature type="signal peptide" evidence="1">
    <location>
        <begin position="1"/>
        <end position="24"/>
    </location>
</feature>
<accession>A0A2W1MVW1</accession>
<dbReference type="Pfam" id="PF13585">
    <property type="entry name" value="CHU_C"/>
    <property type="match status" value="1"/>
</dbReference>
<dbReference type="Pfam" id="PF21471">
    <property type="entry name" value="Reelin_subrepeat-B"/>
    <property type="match status" value="1"/>
</dbReference>
<feature type="chain" id="PRO_5016026601" description="PKD domain-containing protein" evidence="1">
    <location>
        <begin position="25"/>
        <end position="2065"/>
    </location>
</feature>
<proteinExistence type="predicted"/>
<dbReference type="InterPro" id="IPR013783">
    <property type="entry name" value="Ig-like_fold"/>
</dbReference>
<dbReference type="InterPro" id="IPR035986">
    <property type="entry name" value="PKD_dom_sf"/>
</dbReference>